<organism evidence="1 2">
    <name type="scientific">Stutzerimonas stutzeri (strain ATCC 17588 / DSM 5190 / CCUG 11256 / JCM 5965 / LMG 11199 / NBRC 14165 / NCIMB 11358 / Stanier 221)</name>
    <name type="common">Pseudomonas stutzeri</name>
    <dbReference type="NCBI Taxonomy" id="96563"/>
    <lineage>
        <taxon>Bacteria</taxon>
        <taxon>Pseudomonadati</taxon>
        <taxon>Pseudomonadota</taxon>
        <taxon>Gammaproteobacteria</taxon>
        <taxon>Pseudomonadales</taxon>
        <taxon>Pseudomonadaceae</taxon>
        <taxon>Stutzerimonas</taxon>
    </lineage>
</organism>
<sequence length="38" mass="3807">MPASLAQAGGAAAVAAAPAVQVCGDDRMPLHISCDERR</sequence>
<proteinExistence type="predicted"/>
<evidence type="ECO:0000313" key="2">
    <source>
        <dbReference type="Proteomes" id="UP000008932"/>
    </source>
</evidence>
<name>F8HB14_STUS2</name>
<dbReference type="Proteomes" id="UP000008932">
    <property type="component" value="Chromosome"/>
</dbReference>
<protein>
    <submittedName>
        <fullName evidence="1">Uncharacterized protein</fullName>
    </submittedName>
</protein>
<reference evidence="1 2" key="1">
    <citation type="journal article" date="2011" name="J. Bacteriol.">
        <title>Complete Genome Sequence of the Type Strain Pseudomonas stutzeri CGMCC 1.1803.</title>
        <authorList>
            <person name="Chen M."/>
            <person name="Yan Y."/>
            <person name="Zhang W."/>
            <person name="Lu W."/>
            <person name="Wang J."/>
            <person name="Ping S."/>
            <person name="Lin M."/>
        </authorList>
    </citation>
    <scope>NUCLEOTIDE SEQUENCE [LARGE SCALE GENOMIC DNA]</scope>
    <source>
        <strain evidence="2">ATCC 17588 / DSM 5190 / CCUG 11256 / JCM 5965 / LMG 11199 / NCIMB 11358 / Stanier 221</strain>
    </source>
</reference>
<evidence type="ECO:0000313" key="1">
    <source>
        <dbReference type="EMBL" id="AEJ06603.1"/>
    </source>
</evidence>
<gene>
    <name evidence="1" type="ordered locus">PSTAB_3322</name>
</gene>
<reference evidence="2" key="3">
    <citation type="submission" date="2011-06" db="EMBL/GenBank/DDBJ databases">
        <title>Complete genome sequence of Pseudomonas stutzeri strain CGMCC 1.1803.</title>
        <authorList>
            <person name="Yan Y."/>
            <person name="Chen M."/>
            <person name="Lu W."/>
            <person name="Zhang W."/>
            <person name="Ping S."/>
            <person name="Lin M."/>
        </authorList>
    </citation>
    <scope>NUCLEOTIDE SEQUENCE [LARGE SCALE GENOMIC DNA]</scope>
    <source>
        <strain evidence="2">ATCC 17588 / DSM 5190 / CCUG 11256 / JCM 5965 / LMG 11199 / NCIMB 11358 / Stanier 221</strain>
    </source>
</reference>
<dbReference type="AlphaFoldDB" id="F8HB14"/>
<dbReference type="KEGG" id="psz:PSTAB_3322"/>
<dbReference type="EMBL" id="CP002881">
    <property type="protein sequence ID" value="AEJ06603.1"/>
    <property type="molecule type" value="Genomic_DNA"/>
</dbReference>
<accession>A0A0H3YXY4</accession>
<reference key="2">
    <citation type="submission" date="2011-06" db="EMBL/GenBank/DDBJ databases">
        <title>Complete Genome Sequence of Pseudomonas stutzeri Strain CGMCC 1.1803.</title>
        <authorList>
            <person name="Yan Y."/>
            <person name="Chen M."/>
            <person name="Lu W."/>
            <person name="Zhang W."/>
            <person name="Ping S."/>
            <person name="Lin M."/>
        </authorList>
    </citation>
    <scope>NUCLEOTIDE SEQUENCE</scope>
    <source>
        <strain>ATCC 17588</strain>
    </source>
</reference>
<accession>F8HB14</accession>
<dbReference type="HOGENOM" id="CLU_3331949_0_0_6"/>